<dbReference type="Gene3D" id="3.40.390.10">
    <property type="entry name" value="Collagenase (Catalytic Domain)"/>
    <property type="match status" value="1"/>
</dbReference>
<comment type="caution">
    <text evidence="9">The sequence shown here is derived from an EMBL/GenBank/DDBJ whole genome shotgun (WGS) entry which is preliminary data.</text>
</comment>
<proteinExistence type="inferred from homology"/>
<keyword evidence="2 7" id="KW-0645">Protease</keyword>
<dbReference type="Proteomes" id="UP000717585">
    <property type="component" value="Unassembled WGS sequence"/>
</dbReference>
<sequence>MANTMLNREDKPATPHGYMRWDLNAAEIEAMTALLIKRDEDILNKVVAIPDAERTFANTFEPLIEDVTDEAVGSSIYQPSYISPVASVRDASFAAKKAMSEYGVTSFMRQDVYDALVALKNNTREYDAMHPEARRMLDKAIEKRERSGLGLPEAQREKVKSIRSEIVKLCTEFQEVVQNDDTRVPFTKEELAGMSDDFLESLTHLDDGRYEVTLKYPDIIPIARQCTVRETRKKMSLAKGAVGYPENLERMSKIVSLRAELAELLSFNTYADYRLADRMAKSADGVHAFYEDLVPRVHPAASKEAQAILARSKTEGDLIAPWDMSFYQREIEEEQFSVDHEALRKYFPMDNVLDAITAIVDKVLHIKLEKVPARVQVAHTGDARVAQALYDDMAKNGIIEGDSIAVWHEDAVPFKASDESGALLGYLIMDLHPRPHRYAHACMITLQPASHNSHAVIGLLANFPRPTEGKPACLRHSDVETLLHEVGHCLHDLSSETYYAGTSGTTGIEHDAVELPSQWFEGFAWDREALKLLGTSTDGVVISDAEIDNLLNSRKANKGLGIMRQVFFGQIDQYIHQNAGLSASDLKERYATMRAELTYTEEPAESCGLASFAHLVGGYDSAYYGYMWADVLAADCRLTGLDGEGGRKFRKEVLSRGGARDAADSVRAFLGRDANAQAMLKELGLVE</sequence>
<dbReference type="Gene3D" id="1.10.1370.10">
    <property type="entry name" value="Neurolysin, domain 3"/>
    <property type="match status" value="1"/>
</dbReference>
<keyword evidence="4 7" id="KW-0378">Hydrolase</keyword>
<evidence type="ECO:0000256" key="5">
    <source>
        <dbReference type="ARBA" id="ARBA00022833"/>
    </source>
</evidence>
<dbReference type="GO" id="GO:0006518">
    <property type="term" value="P:peptide metabolic process"/>
    <property type="evidence" value="ECO:0007669"/>
    <property type="project" value="TreeGrafter"/>
</dbReference>
<comment type="similarity">
    <text evidence="1 7">Belongs to the peptidase M3 family.</text>
</comment>
<evidence type="ECO:0000256" key="7">
    <source>
        <dbReference type="RuleBase" id="RU003435"/>
    </source>
</evidence>
<gene>
    <name evidence="9" type="ORF">J8273_6865</name>
</gene>
<evidence type="ECO:0000256" key="2">
    <source>
        <dbReference type="ARBA" id="ARBA00022670"/>
    </source>
</evidence>
<organism evidence="9 10">
    <name type="scientific">Carpediemonas membranifera</name>
    <dbReference type="NCBI Taxonomy" id="201153"/>
    <lineage>
        <taxon>Eukaryota</taxon>
        <taxon>Metamonada</taxon>
        <taxon>Carpediemonas-like organisms</taxon>
        <taxon>Carpediemonas</taxon>
    </lineage>
</organism>
<feature type="domain" description="Peptidase M3A/M3B catalytic" evidence="8">
    <location>
        <begin position="224"/>
        <end position="684"/>
    </location>
</feature>
<reference evidence="9" key="1">
    <citation type="submission" date="2021-05" db="EMBL/GenBank/DDBJ databases">
        <title>A free-living protist that lacks canonical eukaryotic 1 DNA replication and segregation systems.</title>
        <authorList>
            <person name="Salas-Leiva D.E."/>
            <person name="Tromer E.C."/>
            <person name="Curtis B.A."/>
            <person name="Jerlstrom-Hultqvist J."/>
            <person name="Kolisko M."/>
            <person name="Yi Z."/>
            <person name="Salas-Leiva J.S."/>
            <person name="Gallot-Lavallee L."/>
            <person name="Kops G.J.P.L."/>
            <person name="Archibald J.M."/>
            <person name="Simpson A.G.B."/>
            <person name="Roger A.J."/>
        </authorList>
    </citation>
    <scope>NUCLEOTIDE SEQUENCE</scope>
    <source>
        <strain evidence="9">BICM</strain>
    </source>
</reference>
<dbReference type="GO" id="GO:0006508">
    <property type="term" value="P:proteolysis"/>
    <property type="evidence" value="ECO:0007669"/>
    <property type="project" value="UniProtKB-KW"/>
</dbReference>
<evidence type="ECO:0000256" key="4">
    <source>
        <dbReference type="ARBA" id="ARBA00022801"/>
    </source>
</evidence>
<dbReference type="Pfam" id="PF01432">
    <property type="entry name" value="Peptidase_M3"/>
    <property type="match status" value="1"/>
</dbReference>
<keyword evidence="6 7" id="KW-0482">Metalloprotease</keyword>
<dbReference type="GO" id="GO:0046872">
    <property type="term" value="F:metal ion binding"/>
    <property type="evidence" value="ECO:0007669"/>
    <property type="project" value="UniProtKB-UniRule"/>
</dbReference>
<dbReference type="PANTHER" id="PTHR11804:SF84">
    <property type="entry name" value="SACCHAROLYSIN"/>
    <property type="match status" value="1"/>
</dbReference>
<keyword evidence="3 7" id="KW-0479">Metal-binding</keyword>
<dbReference type="InterPro" id="IPR045090">
    <property type="entry name" value="Pept_M3A_M3B"/>
</dbReference>
<dbReference type="Gene3D" id="1.20.1050.40">
    <property type="entry name" value="Endopeptidase. Chain P, domain 1"/>
    <property type="match status" value="1"/>
</dbReference>
<dbReference type="EMBL" id="JAHDYR010000048">
    <property type="protein sequence ID" value="KAG9391852.1"/>
    <property type="molecule type" value="Genomic_DNA"/>
</dbReference>
<dbReference type="OrthoDB" id="534666at2759"/>
<keyword evidence="10" id="KW-1185">Reference proteome</keyword>
<dbReference type="SUPFAM" id="SSF55486">
    <property type="entry name" value="Metalloproteases ('zincins'), catalytic domain"/>
    <property type="match status" value="1"/>
</dbReference>
<dbReference type="CDD" id="cd06455">
    <property type="entry name" value="M3A_TOP"/>
    <property type="match status" value="1"/>
</dbReference>
<dbReference type="InterPro" id="IPR024077">
    <property type="entry name" value="Neurolysin/TOP_dom2"/>
</dbReference>
<accession>A0A8J6E2F7</accession>
<dbReference type="InterPro" id="IPR024079">
    <property type="entry name" value="MetalloPept_cat_dom_sf"/>
</dbReference>
<keyword evidence="5 7" id="KW-0862">Zinc</keyword>
<evidence type="ECO:0000256" key="3">
    <source>
        <dbReference type="ARBA" id="ARBA00022723"/>
    </source>
</evidence>
<evidence type="ECO:0000259" key="8">
    <source>
        <dbReference type="Pfam" id="PF01432"/>
    </source>
</evidence>
<dbReference type="AlphaFoldDB" id="A0A8J6E2F7"/>
<dbReference type="InterPro" id="IPR001567">
    <property type="entry name" value="Pept_M3A_M3B_dom"/>
</dbReference>
<evidence type="ECO:0000256" key="1">
    <source>
        <dbReference type="ARBA" id="ARBA00006040"/>
    </source>
</evidence>
<dbReference type="InterPro" id="IPR024080">
    <property type="entry name" value="Neurolysin/TOP_N"/>
</dbReference>
<protein>
    <submittedName>
        <fullName evidence="9">Peptidase M3A/M3B</fullName>
    </submittedName>
</protein>
<name>A0A8J6E2F7_9EUKA</name>
<evidence type="ECO:0000256" key="6">
    <source>
        <dbReference type="ARBA" id="ARBA00023049"/>
    </source>
</evidence>
<evidence type="ECO:0000313" key="10">
    <source>
        <dbReference type="Proteomes" id="UP000717585"/>
    </source>
</evidence>
<dbReference type="PANTHER" id="PTHR11804">
    <property type="entry name" value="PROTEASE M3 THIMET OLIGOPEPTIDASE-RELATED"/>
    <property type="match status" value="1"/>
</dbReference>
<evidence type="ECO:0000313" key="9">
    <source>
        <dbReference type="EMBL" id="KAG9391852.1"/>
    </source>
</evidence>
<comment type="cofactor">
    <cofactor evidence="7">
        <name>Zn(2+)</name>
        <dbReference type="ChEBI" id="CHEBI:29105"/>
    </cofactor>
    <text evidence="7">Binds 1 zinc ion.</text>
</comment>
<dbReference type="GO" id="GO:0004222">
    <property type="term" value="F:metalloendopeptidase activity"/>
    <property type="evidence" value="ECO:0007669"/>
    <property type="project" value="InterPro"/>
</dbReference>